<proteinExistence type="predicted"/>
<name>A0ABV8QRW0_9BACT</name>
<sequence>MIKKIGTLLIAATTLALNVQAQVPKGMGTNDPNAKKILDAVSAKFKSYKTVQAKFALKIENNAGKTLGNKTGTVYMKGTKYRISVTGQEIFSDGSNVWTYDKLANEVTINKIDPSANSITPQKLFTNFYDKDFLYKLNGTTKNVNEIELTPIDKTKPFFKILLYVDKNAINTTKLYEKTGNKYTYSTTSLTPNAAVTDATFVFDAKKYPGVEVVDLR</sequence>
<evidence type="ECO:0000313" key="3">
    <source>
        <dbReference type="EMBL" id="MFC4262108.1"/>
    </source>
</evidence>
<keyword evidence="4" id="KW-1185">Reference proteome</keyword>
<dbReference type="RefSeq" id="WP_379707470.1">
    <property type="nucleotide sequence ID" value="NZ_JBHSCZ010000001.1"/>
</dbReference>
<feature type="chain" id="PRO_5047264089" evidence="2">
    <location>
        <begin position="22"/>
        <end position="217"/>
    </location>
</feature>
<accession>A0ABV8QRW0</accession>
<organism evidence="3 4">
    <name type="scientific">Ferruginibacter yonginensis</name>
    <dbReference type="NCBI Taxonomy" id="1310416"/>
    <lineage>
        <taxon>Bacteria</taxon>
        <taxon>Pseudomonadati</taxon>
        <taxon>Bacteroidota</taxon>
        <taxon>Chitinophagia</taxon>
        <taxon>Chitinophagales</taxon>
        <taxon>Chitinophagaceae</taxon>
        <taxon>Ferruginibacter</taxon>
    </lineage>
</organism>
<evidence type="ECO:0000256" key="2">
    <source>
        <dbReference type="SAM" id="SignalP"/>
    </source>
</evidence>
<reference evidence="4" key="1">
    <citation type="journal article" date="2019" name="Int. J. Syst. Evol. Microbiol.">
        <title>The Global Catalogue of Microorganisms (GCM) 10K type strain sequencing project: providing services to taxonomists for standard genome sequencing and annotation.</title>
        <authorList>
            <consortium name="The Broad Institute Genomics Platform"/>
            <consortium name="The Broad Institute Genome Sequencing Center for Infectious Disease"/>
            <person name="Wu L."/>
            <person name="Ma J."/>
        </authorList>
    </citation>
    <scope>NUCLEOTIDE SEQUENCE [LARGE SCALE GENOMIC DNA]</scope>
    <source>
        <strain evidence="4">CECT 8289</strain>
    </source>
</reference>
<comment type="caution">
    <text evidence="3">The sequence shown here is derived from an EMBL/GenBank/DDBJ whole genome shotgun (WGS) entry which is preliminary data.</text>
</comment>
<evidence type="ECO:0000313" key="4">
    <source>
        <dbReference type="Proteomes" id="UP001595907"/>
    </source>
</evidence>
<dbReference type="PANTHER" id="PTHR35869:SF1">
    <property type="entry name" value="OUTER-MEMBRANE LIPOPROTEIN CARRIER PROTEIN"/>
    <property type="match status" value="1"/>
</dbReference>
<dbReference type="Proteomes" id="UP001595907">
    <property type="component" value="Unassembled WGS sequence"/>
</dbReference>
<feature type="signal peptide" evidence="2">
    <location>
        <begin position="1"/>
        <end position="21"/>
    </location>
</feature>
<keyword evidence="3" id="KW-0449">Lipoprotein</keyword>
<dbReference type="InterPro" id="IPR029046">
    <property type="entry name" value="LolA/LolB/LppX"/>
</dbReference>
<gene>
    <name evidence="3" type="ORF">ACFOWM_04430</name>
</gene>
<dbReference type="CDD" id="cd16325">
    <property type="entry name" value="LolA"/>
    <property type="match status" value="1"/>
</dbReference>
<evidence type="ECO:0000256" key="1">
    <source>
        <dbReference type="ARBA" id="ARBA00022729"/>
    </source>
</evidence>
<dbReference type="EMBL" id="JBHSCZ010000001">
    <property type="protein sequence ID" value="MFC4262108.1"/>
    <property type="molecule type" value="Genomic_DNA"/>
</dbReference>
<dbReference type="PANTHER" id="PTHR35869">
    <property type="entry name" value="OUTER-MEMBRANE LIPOPROTEIN CARRIER PROTEIN"/>
    <property type="match status" value="1"/>
</dbReference>
<dbReference type="Pfam" id="PF03548">
    <property type="entry name" value="LolA"/>
    <property type="match status" value="1"/>
</dbReference>
<dbReference type="Gene3D" id="2.50.20.10">
    <property type="entry name" value="Lipoprotein localisation LolA/LolB/LppX"/>
    <property type="match status" value="1"/>
</dbReference>
<dbReference type="InterPro" id="IPR004564">
    <property type="entry name" value="OM_lipoprot_carrier_LolA-like"/>
</dbReference>
<keyword evidence="1 2" id="KW-0732">Signal</keyword>
<protein>
    <submittedName>
        <fullName evidence="3">Outer membrane lipoprotein carrier protein LolA</fullName>
    </submittedName>
</protein>
<dbReference type="SUPFAM" id="SSF89392">
    <property type="entry name" value="Prokaryotic lipoproteins and lipoprotein localization factors"/>
    <property type="match status" value="1"/>
</dbReference>